<accession>A0A9E7ZTY8</accession>
<evidence type="ECO:0008006" key="2">
    <source>
        <dbReference type="Google" id="ProtNLM"/>
    </source>
</evidence>
<dbReference type="PROSITE" id="PS51257">
    <property type="entry name" value="PROKAR_LIPOPROTEIN"/>
    <property type="match status" value="1"/>
</dbReference>
<proteinExistence type="predicted"/>
<gene>
    <name evidence="1" type="ORF">NWE54_25470</name>
</gene>
<organism evidence="1">
    <name type="scientific">Bosea sp. NBC_00436</name>
    <dbReference type="NCBI Taxonomy" id="2969620"/>
    <lineage>
        <taxon>Bacteria</taxon>
        <taxon>Pseudomonadati</taxon>
        <taxon>Pseudomonadota</taxon>
        <taxon>Alphaproteobacteria</taxon>
        <taxon>Hyphomicrobiales</taxon>
        <taxon>Boseaceae</taxon>
        <taxon>Bosea</taxon>
    </lineage>
</organism>
<protein>
    <recommendedName>
        <fullName evidence="2">Lipoprotein</fullName>
    </recommendedName>
</protein>
<evidence type="ECO:0000313" key="1">
    <source>
        <dbReference type="EMBL" id="UZF87062.1"/>
    </source>
</evidence>
<reference evidence="1" key="1">
    <citation type="submission" date="2022-08" db="EMBL/GenBank/DDBJ databases">
        <title>Complete Genome Sequences of 2 Bosea sp. soil isolates.</title>
        <authorList>
            <person name="Alvarez Arevalo M."/>
            <person name="Sterndorff E.B."/>
            <person name="Faurdal D."/>
            <person name="Joergensen T.S."/>
            <person name="Weber T."/>
        </authorList>
    </citation>
    <scope>NUCLEOTIDE SEQUENCE</scope>
    <source>
        <strain evidence="1">NBC_00436</strain>
    </source>
</reference>
<dbReference type="AlphaFoldDB" id="A0A9E7ZTY8"/>
<name>A0A9E7ZTY8_9HYPH</name>
<dbReference type="EMBL" id="CP102774">
    <property type="protein sequence ID" value="UZF87062.1"/>
    <property type="molecule type" value="Genomic_DNA"/>
</dbReference>
<sequence length="44" mass="4439">MKRITLLAGILGLAVFLSGCDKCGNFGPLFGMSDTKSCGGKSSG</sequence>